<keyword evidence="3" id="KW-1185">Reference proteome</keyword>
<dbReference type="OrthoDB" id="9979940at2"/>
<evidence type="ECO:0000313" key="3">
    <source>
        <dbReference type="Proteomes" id="UP000435877"/>
    </source>
</evidence>
<evidence type="ECO:0000313" key="4">
    <source>
        <dbReference type="Proteomes" id="UP000439591"/>
    </source>
</evidence>
<dbReference type="EMBL" id="CACSIK010000001">
    <property type="protein sequence ID" value="CAA0090995.1"/>
    <property type="molecule type" value="Genomic_DNA"/>
</dbReference>
<dbReference type="EMBL" id="CACSIM010000002">
    <property type="protein sequence ID" value="CAA0098488.1"/>
    <property type="molecule type" value="Genomic_DNA"/>
</dbReference>
<dbReference type="Proteomes" id="UP000435877">
    <property type="component" value="Unassembled WGS sequence"/>
</dbReference>
<accession>A0A5S9NKJ5</accession>
<proteinExistence type="predicted"/>
<name>A0A5S9NKJ5_9GAMM</name>
<sequence length="156" mass="17622">MGSEILIAIVGILGSLLGVTVGARLQESSTIKKQSTHRKNLAKLCANHLKMILKDLENQVEKKGNSAIFNETNYCELNVGNFLYDLFTSNIHLFSDAQQIEKTVTFFHHYKINMRTIRARLDQTNLDIATIEEGTFLNLRKRLQDAIGELEDIANT</sequence>
<organism evidence="1 3">
    <name type="scientific">Zhongshania aliphaticivorans</name>
    <dbReference type="NCBI Taxonomy" id="1470434"/>
    <lineage>
        <taxon>Bacteria</taxon>
        <taxon>Pseudomonadati</taxon>
        <taxon>Pseudomonadota</taxon>
        <taxon>Gammaproteobacteria</taxon>
        <taxon>Cellvibrionales</taxon>
        <taxon>Spongiibacteraceae</taxon>
        <taxon>Zhongshania</taxon>
    </lineage>
</organism>
<evidence type="ECO:0000313" key="1">
    <source>
        <dbReference type="EMBL" id="CAA0090995.1"/>
    </source>
</evidence>
<dbReference type="Proteomes" id="UP000439591">
    <property type="component" value="Unassembled WGS sequence"/>
</dbReference>
<dbReference type="AlphaFoldDB" id="A0A5S9NKJ5"/>
<protein>
    <submittedName>
        <fullName evidence="1">Uncharacterized protein</fullName>
    </submittedName>
</protein>
<dbReference type="RefSeq" id="WP_159268681.1">
    <property type="nucleotide sequence ID" value="NZ_CACSIK010000001.1"/>
</dbReference>
<reference evidence="3 4" key="1">
    <citation type="submission" date="2019-11" db="EMBL/GenBank/DDBJ databases">
        <authorList>
            <person name="Holert J."/>
        </authorList>
    </citation>
    <scope>NUCLEOTIDE SEQUENCE [LARGE SCALE GENOMIC DNA]</scope>
    <source>
        <strain evidence="2">BC3_2A</strain>
        <strain evidence="1">SB11_1A</strain>
    </source>
</reference>
<evidence type="ECO:0000313" key="2">
    <source>
        <dbReference type="EMBL" id="CAA0098488.1"/>
    </source>
</evidence>
<gene>
    <name evidence="1" type="ORF">IHBHHGIJ_02094</name>
    <name evidence="2" type="ORF">KFEGEMFD_01696</name>
</gene>